<dbReference type="InterPro" id="IPR036736">
    <property type="entry name" value="ACP-like_sf"/>
</dbReference>
<dbReference type="Pfam" id="PF02801">
    <property type="entry name" value="Ketoacyl-synt_C"/>
    <property type="match status" value="1"/>
</dbReference>
<dbReference type="PROSITE" id="PS00012">
    <property type="entry name" value="PHOSPHOPANTETHEINE"/>
    <property type="match status" value="1"/>
</dbReference>
<keyword evidence="10" id="KW-0812">Transmembrane</keyword>
<dbReference type="Gene3D" id="3.40.366.10">
    <property type="entry name" value="Malonyl-Coenzyme A Acyl Carrier Protein, domain 2"/>
    <property type="match status" value="1"/>
</dbReference>
<keyword evidence="4" id="KW-0521">NADP</keyword>
<dbReference type="InterPro" id="IPR013968">
    <property type="entry name" value="PKS_KR"/>
</dbReference>
<dbReference type="GO" id="GO:0004312">
    <property type="term" value="F:fatty acid synthase activity"/>
    <property type="evidence" value="ECO:0007669"/>
    <property type="project" value="TreeGrafter"/>
</dbReference>
<keyword evidence="15" id="KW-1185">Reference proteome</keyword>
<dbReference type="Gene3D" id="3.90.180.10">
    <property type="entry name" value="Medium-chain alcohol dehydrogenases, catalytic domain"/>
    <property type="match status" value="1"/>
</dbReference>
<dbReference type="GO" id="GO:0010181">
    <property type="term" value="F:FMN binding"/>
    <property type="evidence" value="ECO:0007669"/>
    <property type="project" value="InterPro"/>
</dbReference>
<keyword evidence="5" id="KW-0560">Oxidoreductase</keyword>
<dbReference type="CDD" id="cd05195">
    <property type="entry name" value="enoyl_red"/>
    <property type="match status" value="1"/>
</dbReference>
<dbReference type="Gene3D" id="1.10.1200.10">
    <property type="entry name" value="ACP-like"/>
    <property type="match status" value="1"/>
</dbReference>
<feature type="region of interest" description="Disordered" evidence="9">
    <location>
        <begin position="468"/>
        <end position="507"/>
    </location>
</feature>
<reference evidence="15" key="1">
    <citation type="submission" date="2017-02" db="EMBL/GenBank/DDBJ databases">
        <authorList>
            <person name="Tafer H."/>
            <person name="Lopandic K."/>
        </authorList>
    </citation>
    <scope>NUCLEOTIDE SEQUENCE [LARGE SCALE GENOMIC DNA]</scope>
    <source>
        <strain evidence="15">CBS 366.77</strain>
    </source>
</reference>
<keyword evidence="10" id="KW-1133">Transmembrane helix</keyword>
<dbReference type="InterPro" id="IPR016039">
    <property type="entry name" value="Thiolase-like"/>
</dbReference>
<evidence type="ECO:0000256" key="10">
    <source>
        <dbReference type="SAM" id="Phobius"/>
    </source>
</evidence>
<dbReference type="InterPro" id="IPR001226">
    <property type="entry name" value="Flavodoxin_CS"/>
</dbReference>
<keyword evidence="7" id="KW-0012">Acyltransferase</keyword>
<feature type="transmembrane region" description="Helical" evidence="10">
    <location>
        <begin position="2044"/>
        <end position="2064"/>
    </location>
</feature>
<dbReference type="InterPro" id="IPR014031">
    <property type="entry name" value="Ketoacyl_synth_C"/>
</dbReference>
<feature type="region of interest" description="N-terminal hotdog fold" evidence="8">
    <location>
        <begin position="999"/>
        <end position="1139"/>
    </location>
</feature>
<comment type="caution">
    <text evidence="14">The sequence shown here is derived from an EMBL/GenBank/DDBJ whole genome shotgun (WGS) entry which is preliminary data.</text>
</comment>
<dbReference type="SUPFAM" id="SSF51735">
    <property type="entry name" value="NAD(P)-binding Rossmann-fold domains"/>
    <property type="match status" value="2"/>
</dbReference>
<dbReference type="Pfam" id="PF00698">
    <property type="entry name" value="Acyl_transf_1"/>
    <property type="match status" value="1"/>
</dbReference>
<keyword evidence="10" id="KW-0472">Membrane</keyword>
<dbReference type="Gene3D" id="3.10.129.110">
    <property type="entry name" value="Polyketide synthase dehydratase"/>
    <property type="match status" value="1"/>
</dbReference>
<evidence type="ECO:0000259" key="12">
    <source>
        <dbReference type="PROSITE" id="PS52004"/>
    </source>
</evidence>
<dbReference type="Pfam" id="PF14765">
    <property type="entry name" value="PS-DH"/>
    <property type="match status" value="1"/>
</dbReference>
<evidence type="ECO:0000256" key="1">
    <source>
        <dbReference type="ARBA" id="ARBA00022450"/>
    </source>
</evidence>
<dbReference type="Gene3D" id="3.30.70.3290">
    <property type="match status" value="1"/>
</dbReference>
<dbReference type="Pfam" id="PF00109">
    <property type="entry name" value="ketoacyl-synt"/>
    <property type="match status" value="1"/>
</dbReference>
<dbReference type="SMART" id="SM00822">
    <property type="entry name" value="PKS_KR"/>
    <property type="match status" value="1"/>
</dbReference>
<dbReference type="Gene3D" id="3.40.50.720">
    <property type="entry name" value="NAD(P)-binding Rossmann-like Domain"/>
    <property type="match status" value="1"/>
</dbReference>
<dbReference type="SUPFAM" id="SSF53335">
    <property type="entry name" value="S-adenosyl-L-methionine-dependent methyltransferases"/>
    <property type="match status" value="1"/>
</dbReference>
<dbReference type="InterPro" id="IPR001227">
    <property type="entry name" value="Ac_transferase_dom_sf"/>
</dbReference>
<dbReference type="InterPro" id="IPR049900">
    <property type="entry name" value="PKS_mFAS_DH"/>
</dbReference>
<dbReference type="InterPro" id="IPR016035">
    <property type="entry name" value="Acyl_Trfase/lysoPLipase"/>
</dbReference>
<dbReference type="InterPro" id="IPR020806">
    <property type="entry name" value="PKS_PP-bd"/>
</dbReference>
<dbReference type="SUPFAM" id="SSF47336">
    <property type="entry name" value="ACP-like"/>
    <property type="match status" value="1"/>
</dbReference>
<keyword evidence="6" id="KW-0511">Multifunctional enzyme</keyword>
<feature type="transmembrane region" description="Helical" evidence="10">
    <location>
        <begin position="2013"/>
        <end position="2032"/>
    </location>
</feature>
<evidence type="ECO:0000256" key="4">
    <source>
        <dbReference type="ARBA" id="ARBA00022857"/>
    </source>
</evidence>
<dbReference type="Proteomes" id="UP000266188">
    <property type="component" value="Unassembled WGS sequence"/>
</dbReference>
<evidence type="ECO:0000256" key="5">
    <source>
        <dbReference type="ARBA" id="ARBA00023002"/>
    </source>
</evidence>
<dbReference type="GO" id="GO:0044550">
    <property type="term" value="P:secondary metabolite biosynthetic process"/>
    <property type="evidence" value="ECO:0007669"/>
    <property type="project" value="UniProtKB-ARBA"/>
</dbReference>
<dbReference type="GO" id="GO:0016491">
    <property type="term" value="F:oxidoreductase activity"/>
    <property type="evidence" value="ECO:0007669"/>
    <property type="project" value="UniProtKB-KW"/>
</dbReference>
<dbReference type="PANTHER" id="PTHR43775:SF29">
    <property type="entry name" value="ASPERFURANONE POLYKETIDE SYNTHASE AFOG-RELATED"/>
    <property type="match status" value="1"/>
</dbReference>
<dbReference type="InterPro" id="IPR018201">
    <property type="entry name" value="Ketoacyl_synth_AS"/>
</dbReference>
<dbReference type="InterPro" id="IPR014043">
    <property type="entry name" value="Acyl_transferase_dom"/>
</dbReference>
<feature type="active site" description="Proton donor; for dehydratase activity" evidence="8">
    <location>
        <position position="1229"/>
    </location>
</feature>
<dbReference type="SMART" id="SM00825">
    <property type="entry name" value="PKS_KS"/>
    <property type="match status" value="1"/>
</dbReference>
<dbReference type="EMBL" id="MVGC01000145">
    <property type="protein sequence ID" value="RJE22915.1"/>
    <property type="molecule type" value="Genomic_DNA"/>
</dbReference>
<dbReference type="FunFam" id="3.40.50.720:FF:000209">
    <property type="entry name" value="Polyketide synthase Pks12"/>
    <property type="match status" value="1"/>
</dbReference>
<dbReference type="InterPro" id="IPR020843">
    <property type="entry name" value="ER"/>
</dbReference>
<dbReference type="InterPro" id="IPR009081">
    <property type="entry name" value="PP-bd_ACP"/>
</dbReference>
<name>A0A3A2ZY37_9EURO</name>
<dbReference type="InterPro" id="IPR050091">
    <property type="entry name" value="PKS_NRPS_Biosynth_Enz"/>
</dbReference>
<dbReference type="InterPro" id="IPR014030">
    <property type="entry name" value="Ketoacyl_synth_N"/>
</dbReference>
<dbReference type="PROSITE" id="PS00606">
    <property type="entry name" value="KS3_1"/>
    <property type="match status" value="1"/>
</dbReference>
<dbReference type="CDD" id="cd00833">
    <property type="entry name" value="PKS"/>
    <property type="match status" value="1"/>
</dbReference>
<dbReference type="PANTHER" id="PTHR43775">
    <property type="entry name" value="FATTY ACID SYNTHASE"/>
    <property type="match status" value="1"/>
</dbReference>
<dbReference type="Gene3D" id="3.40.47.10">
    <property type="match status" value="1"/>
</dbReference>
<dbReference type="PROSITE" id="PS50075">
    <property type="entry name" value="CARRIER"/>
    <property type="match status" value="1"/>
</dbReference>
<dbReference type="GO" id="GO:0004315">
    <property type="term" value="F:3-oxoacyl-[acyl-carrier-protein] synthase activity"/>
    <property type="evidence" value="ECO:0007669"/>
    <property type="project" value="InterPro"/>
</dbReference>
<dbReference type="STRING" id="2070753.A0A3A2ZY37"/>
<dbReference type="SMART" id="SM00826">
    <property type="entry name" value="PKS_DH"/>
    <property type="match status" value="1"/>
</dbReference>
<organism evidence="14 15">
    <name type="scientific">Aspergillus sclerotialis</name>
    <dbReference type="NCBI Taxonomy" id="2070753"/>
    <lineage>
        <taxon>Eukaryota</taxon>
        <taxon>Fungi</taxon>
        <taxon>Dikarya</taxon>
        <taxon>Ascomycota</taxon>
        <taxon>Pezizomycotina</taxon>
        <taxon>Eurotiomycetes</taxon>
        <taxon>Eurotiomycetidae</taxon>
        <taxon>Eurotiales</taxon>
        <taxon>Aspergillaceae</taxon>
        <taxon>Aspergillus</taxon>
        <taxon>Aspergillus subgen. Polypaecilum</taxon>
    </lineage>
</organism>
<dbReference type="Pfam" id="PF08242">
    <property type="entry name" value="Methyltransf_12"/>
    <property type="match status" value="1"/>
</dbReference>
<dbReference type="Pfam" id="PF16197">
    <property type="entry name" value="KAsynt_C_assoc"/>
    <property type="match status" value="1"/>
</dbReference>
<feature type="domain" description="Carrier" evidence="11">
    <location>
        <begin position="2541"/>
        <end position="2618"/>
    </location>
</feature>
<dbReference type="Pfam" id="PF23297">
    <property type="entry name" value="ACP_SdgA_C"/>
    <property type="match status" value="1"/>
</dbReference>
<dbReference type="GO" id="GO:0006633">
    <property type="term" value="P:fatty acid biosynthetic process"/>
    <property type="evidence" value="ECO:0007669"/>
    <property type="project" value="InterPro"/>
</dbReference>
<dbReference type="PROSITE" id="PS52004">
    <property type="entry name" value="KS3_2"/>
    <property type="match status" value="1"/>
</dbReference>
<evidence type="ECO:0000256" key="3">
    <source>
        <dbReference type="ARBA" id="ARBA00022679"/>
    </source>
</evidence>
<dbReference type="InterPro" id="IPR049552">
    <property type="entry name" value="PKS_DH_N"/>
</dbReference>
<dbReference type="SUPFAM" id="SSF53901">
    <property type="entry name" value="Thiolase-like"/>
    <property type="match status" value="1"/>
</dbReference>
<dbReference type="InterPro" id="IPR057326">
    <property type="entry name" value="KR_dom"/>
</dbReference>
<dbReference type="InterPro" id="IPR042104">
    <property type="entry name" value="PKS_dehydratase_sf"/>
</dbReference>
<dbReference type="PROSITE" id="PS00201">
    <property type="entry name" value="FLAVODOXIN"/>
    <property type="match status" value="1"/>
</dbReference>
<evidence type="ECO:0000259" key="11">
    <source>
        <dbReference type="PROSITE" id="PS50075"/>
    </source>
</evidence>
<accession>A0A3A2ZY37</accession>
<dbReference type="SMART" id="SM00829">
    <property type="entry name" value="PKS_ER"/>
    <property type="match status" value="1"/>
</dbReference>
<evidence type="ECO:0000256" key="7">
    <source>
        <dbReference type="ARBA" id="ARBA00023315"/>
    </source>
</evidence>
<dbReference type="CDD" id="cd02440">
    <property type="entry name" value="AdoMet_MTases"/>
    <property type="match status" value="1"/>
</dbReference>
<keyword evidence="2" id="KW-0597">Phosphoprotein</keyword>
<feature type="domain" description="PKS/mFAS DH" evidence="13">
    <location>
        <begin position="999"/>
        <end position="1318"/>
    </location>
</feature>
<dbReference type="InterPro" id="IPR020841">
    <property type="entry name" value="PKS_Beta-ketoAc_synthase_dom"/>
</dbReference>
<dbReference type="SMART" id="SM00827">
    <property type="entry name" value="PKS_AT"/>
    <property type="match status" value="1"/>
</dbReference>
<dbReference type="SUPFAM" id="SSF50129">
    <property type="entry name" value="GroES-like"/>
    <property type="match status" value="1"/>
</dbReference>
<dbReference type="InterPro" id="IPR049551">
    <property type="entry name" value="PKS_DH_C"/>
</dbReference>
<sequence length="2628" mass="290338">MPLITATDGSQPPLSSALQEDKSMPIAIVGMACRLPGEATNPDKLWKLCAEKQAAWSEVPKDRLNLEAFYHPDGERAGNMNNRGGHFLKQDIGAFDASFFSISPTEAKSMDPQQRLLLECVYEALENGGRCIEDVAGSLTSCYVGNFSRDYYDLMDRDVDTAPLYSSTGNASAILSNRVSYFYDFKGPSVTLDTACSSSLVALHLACQSLRTGESKQSVVGATNLMMSPDIMISMCKLHFLSPDSLCYTYDSRANGYSRGEGIAALVLKPLEDAIKDNDTIRAVIRGSASNQDGRTSGIMMPSRTAQEELIRTAYRNAGCDFSETAYFESHGTGTQAGDPIESGAIGSTIGQNRPLDGAGVQIPLYVGSVKTNIGHTEGASGLAGVIKAVLSLENGAIAPNRNFKTPNPQIDLKGWNLRVPTELTPWPQEGQRRVSVNSFGFGGTNGHVILDDAYNYLARRGLKAAHRTSPTPFAGKSNGDATAGTAQLQGMSNGAKGHENGANGNMPAANRRYRVFLWSTHEESIAAMNNGVYAENLSQRKVADEEAFLDNLAYTLCSRRSLLQWRSFLVANSLSDLVDKILATRQKAVRAPTSPPKLAFVFTGQGAQWFAMGRELSKIYAPFRKLIEEADLFITKANCAFQSPTDELNKSAEDSRINESLISQTACTALQIALVDLLASWEIRPARVIGHSSGEIAAAYASGILPVESALKVAYYRGLHTSRVNLKLPSADGAMMAVGLSETDAKEKIAELDPALGKAMVACINSPTNVTVSGDRSSLEALSQALQKSSVFVRFLKVHTAYHSHHIEAVASDYEQSLADMQVHPVNEGVEMFSTVTGELVTASNILGPKYWSKNMTSCVRFNDAMQTLCTRQSEMNQDNTPTGNRAPIDVLLEVGPHASLAGPIKQMLQDSSLQKSGITYKSILSRGQDACETALEAVAFLFARGYPADLAKVNNPDGHAQPEVVVDLPTYFWNHRRRHWMESRLSLEHRFRRHGRSDFLGYPVSDWNPMEPRWRNLLRLREQPWLKGHAVQGSYIYPGMGYICMAVEALQHLREMPEYTASAGTLVGYRLQDVNLSRALVIPPTEEGVETVFSLRHYKESSVSFSNKWYEFHVFSYSPDGWAEHAHGLISPVEESASNQPANNFPYIPQLDQVLLADDFSSSRTADSMYEMVGDVGLVYEEPFRNVTGELRSKQGAATGTVTVPDTKALMPYNFEYPHLVHPATMDTFVQMIFPAFLHGKNALPAAYMPISFKDIFISTGISKGPGHRFKCVSTAAVTGAREITTELMVCDEATGTPMAAFKDIKCNKLEAPSQKNDDDAREAIRKLCFHSTWQPEPALLPRTVVDRMMLETYTPPEDPHRVSNLETIAYYYCFQALKKLSEEQVDSMKPHFQKLYRYMQYQRDLVKERKIAHQTTDWEQLENPEVVSRIEELISRVEPTAIDSQIICRVGRQLDKIILGEVDPLAVMLEDGLLYQYYAQMLDTTTLYRYASILSNANPNMDILEIGAGTGGATESILQAMGGNNGRYPRFRSYMFTDISSGFFEQAENKFKDWQNLMEFRRLNIEEDPVQQGFVEQRYDLVVAGLVLHATSDIEQTIANTRKLLKPGGRLIVIEITNALNQIFVPFGCLPGWWMSKESYRKLGPTMDERGWAEALKRHGFSDFTLAVPDNLDPRDEMGRTFSCVAVEPTPEPVELPSVQSVVLVSDDLAASSSNTLEQEFEQRLTELGVLVRSTPLSRISEVPLENAFCVSIAELDRAIIRDMKQSELAGLQHIIRSSKGLLWVTEGASNVSRRPDSALFHGMARTLRSENESFPLFTADFATIDGQALDNTSQSLLSLLRFILHNPGAHEEEYWHDGRCWQINRCIESSDMNRIVHDRVDDHSSGGNNKVELQPFYQPGRPLKMNINTPGLLDTLVFEGDTQVAEPLEPGEAEIEVKASSINFRDIMICTGQMSDTSLGLECAGTVHRIGSGVNHLKVGQRVTVWSKNTYANYVRTDARLAQPIPDNMSYAVGASIPIVFTTVIYALQHVARLRRGESVLVHAAAGGVGQAAIILAQMIGADVFVTVGTEQKKDLVRQEFGIPEERIFSSRDLSFARQIKELTGGRGVDVVLNSLAGEALSATWDCIARFGRFIEMGKKDILDNRRLDMAPFIRNVTFSAIDLNTIRWYDTSLAGQLLQEAMEMLRRNEIRPISCIKSFSFSQVEEAFRFVQAGKHVGKIVVVPREDDNVPAYPRSNGPLMLHADASYLIAGFGGLGRSVARWMASRGAKNLIFSSRSGVTNPEAKQLIEELTQSGVRIEVLQVDITDNDAFQSQLHRVLQILPPLRGLIQGAMVLEDQIFDNMSLESFNKGVRPKVHGSWNLHEATLGQPLDFFVMLSSSVGIVGNSGQANYAAGNAYEDALAEHLRTLDRPATSIDLGLMLGIGLVAEEENGMKRRNLERKGFVGMEEDEFLAILELVIQGLHQKDRAAQLITGIKTRSPSDEQEGELAVDEPSWMSSPIFSHLAKLNVRSSSTNKQGSQSIQALLKACESFDEAVAVVLDAIMVKMSRSLMIDIVELDPSRPTSAFGIDSLIAVELRNWFQKEMKAEIPVFEILQANSLQTLAYKVTEMSGLIKSSSTDV</sequence>
<evidence type="ECO:0000259" key="13">
    <source>
        <dbReference type="PROSITE" id="PS52019"/>
    </source>
</evidence>
<evidence type="ECO:0000256" key="6">
    <source>
        <dbReference type="ARBA" id="ARBA00023268"/>
    </source>
</evidence>
<dbReference type="InterPro" id="IPR029063">
    <property type="entry name" value="SAM-dependent_MTases_sf"/>
</dbReference>
<dbReference type="SMART" id="SM00823">
    <property type="entry name" value="PKS_PP"/>
    <property type="match status" value="1"/>
</dbReference>
<dbReference type="InterPro" id="IPR032821">
    <property type="entry name" value="PKS_assoc"/>
</dbReference>
<evidence type="ECO:0000313" key="14">
    <source>
        <dbReference type="EMBL" id="RJE22915.1"/>
    </source>
</evidence>
<dbReference type="InterPro" id="IPR013217">
    <property type="entry name" value="Methyltransf_12"/>
</dbReference>
<dbReference type="GO" id="GO:0009055">
    <property type="term" value="F:electron transfer activity"/>
    <property type="evidence" value="ECO:0007669"/>
    <property type="project" value="InterPro"/>
</dbReference>
<dbReference type="Gene3D" id="3.40.50.150">
    <property type="entry name" value="Vaccinia Virus protein VP39"/>
    <property type="match status" value="1"/>
</dbReference>
<dbReference type="InterPro" id="IPR006162">
    <property type="entry name" value="Ppantetheine_attach_site"/>
</dbReference>
<gene>
    <name evidence="14" type="ORF">PHISCL_04763</name>
</gene>
<dbReference type="FunFam" id="3.40.47.10:FF:000019">
    <property type="entry name" value="Polyketide synthase type I"/>
    <property type="match status" value="1"/>
</dbReference>
<dbReference type="PROSITE" id="PS52019">
    <property type="entry name" value="PKS_MFAS_DH"/>
    <property type="match status" value="1"/>
</dbReference>
<keyword evidence="1" id="KW-0596">Phosphopantetheine</keyword>
<dbReference type="InterPro" id="IPR036291">
    <property type="entry name" value="NAD(P)-bd_dom_sf"/>
</dbReference>
<proteinExistence type="predicted"/>
<dbReference type="GO" id="GO:1901336">
    <property type="term" value="P:lactone biosynthetic process"/>
    <property type="evidence" value="ECO:0007669"/>
    <property type="project" value="UniProtKB-ARBA"/>
</dbReference>
<feature type="domain" description="Ketosynthase family 3 (KS3)" evidence="12">
    <location>
        <begin position="23"/>
        <end position="453"/>
    </location>
</feature>
<dbReference type="InterPro" id="IPR011032">
    <property type="entry name" value="GroES-like_sf"/>
</dbReference>
<evidence type="ECO:0000256" key="8">
    <source>
        <dbReference type="PROSITE-ProRule" id="PRU01363"/>
    </source>
</evidence>
<dbReference type="Pfam" id="PF08240">
    <property type="entry name" value="ADH_N"/>
    <property type="match status" value="1"/>
</dbReference>
<feature type="active site" description="Proton acceptor; for dehydratase activity" evidence="8">
    <location>
        <position position="1031"/>
    </location>
</feature>
<dbReference type="GO" id="GO:0031177">
    <property type="term" value="F:phosphopantetheine binding"/>
    <property type="evidence" value="ECO:0007669"/>
    <property type="project" value="InterPro"/>
</dbReference>
<evidence type="ECO:0000256" key="2">
    <source>
        <dbReference type="ARBA" id="ARBA00022553"/>
    </source>
</evidence>
<dbReference type="Pfam" id="PF08659">
    <property type="entry name" value="KR"/>
    <property type="match status" value="1"/>
</dbReference>
<dbReference type="OrthoDB" id="329835at2759"/>
<dbReference type="InterPro" id="IPR020807">
    <property type="entry name" value="PKS_DH"/>
</dbReference>
<protein>
    <submittedName>
        <fullName evidence="14">Polyketide synthase</fullName>
    </submittedName>
</protein>
<dbReference type="SUPFAM" id="SSF55048">
    <property type="entry name" value="Probable ACP-binding domain of malonyl-CoA ACP transacylase"/>
    <property type="match status" value="1"/>
</dbReference>
<dbReference type="SUPFAM" id="SSF52151">
    <property type="entry name" value="FabD/lysophospholipase-like"/>
    <property type="match status" value="1"/>
</dbReference>
<evidence type="ECO:0000256" key="9">
    <source>
        <dbReference type="SAM" id="MobiDB-lite"/>
    </source>
</evidence>
<evidence type="ECO:0000313" key="15">
    <source>
        <dbReference type="Proteomes" id="UP000266188"/>
    </source>
</evidence>
<dbReference type="InterPro" id="IPR013154">
    <property type="entry name" value="ADH-like_N"/>
</dbReference>
<dbReference type="Pfam" id="PF21089">
    <property type="entry name" value="PKS_DH_N"/>
    <property type="match status" value="1"/>
</dbReference>
<keyword evidence="3" id="KW-0808">Transferase</keyword>
<dbReference type="Pfam" id="PF13602">
    <property type="entry name" value="ADH_zinc_N_2"/>
    <property type="match status" value="1"/>
</dbReference>
<feature type="region of interest" description="C-terminal hotdog fold" evidence="8">
    <location>
        <begin position="1163"/>
        <end position="1318"/>
    </location>
</feature>
<dbReference type="InterPro" id="IPR016036">
    <property type="entry name" value="Malonyl_transacylase_ACP-bd"/>
</dbReference>